<reference evidence="1" key="1">
    <citation type="journal article" date="2015" name="Nature">
        <title>Complex archaea that bridge the gap between prokaryotes and eukaryotes.</title>
        <authorList>
            <person name="Spang A."/>
            <person name="Saw J.H."/>
            <person name="Jorgensen S.L."/>
            <person name="Zaremba-Niedzwiedzka K."/>
            <person name="Martijn J."/>
            <person name="Lind A.E."/>
            <person name="van Eijk R."/>
            <person name="Schleper C."/>
            <person name="Guy L."/>
            <person name="Ettema T.J."/>
        </authorList>
    </citation>
    <scope>NUCLEOTIDE SEQUENCE</scope>
</reference>
<evidence type="ECO:0000313" key="1">
    <source>
        <dbReference type="EMBL" id="KKM64724.1"/>
    </source>
</evidence>
<comment type="caution">
    <text evidence="1">The sequence shown here is derived from an EMBL/GenBank/DDBJ whole genome shotgun (WGS) entry which is preliminary data.</text>
</comment>
<sequence>MARQIFGIDDLLAELIRQDERIISPSNEQVDVLRTLSESVTITETSISTSKGIHPQKWGTFKWGKGAWA</sequence>
<accession>A0A0F9J4Q7</accession>
<gene>
    <name evidence="1" type="ORF">LCGC14_1498460</name>
</gene>
<name>A0A0F9J4Q7_9ZZZZ</name>
<protein>
    <submittedName>
        <fullName evidence="1">Uncharacterized protein</fullName>
    </submittedName>
</protein>
<organism evidence="1">
    <name type="scientific">marine sediment metagenome</name>
    <dbReference type="NCBI Taxonomy" id="412755"/>
    <lineage>
        <taxon>unclassified sequences</taxon>
        <taxon>metagenomes</taxon>
        <taxon>ecological metagenomes</taxon>
    </lineage>
</organism>
<dbReference type="EMBL" id="LAZR01010846">
    <property type="protein sequence ID" value="KKM64724.1"/>
    <property type="molecule type" value="Genomic_DNA"/>
</dbReference>
<dbReference type="AlphaFoldDB" id="A0A0F9J4Q7"/>
<proteinExistence type="predicted"/>